<keyword evidence="3" id="KW-1185">Reference proteome</keyword>
<organism evidence="4">
    <name type="scientific">Anisakis simplex</name>
    <name type="common">Herring worm</name>
    <dbReference type="NCBI Taxonomy" id="6269"/>
    <lineage>
        <taxon>Eukaryota</taxon>
        <taxon>Metazoa</taxon>
        <taxon>Ecdysozoa</taxon>
        <taxon>Nematoda</taxon>
        <taxon>Chromadorea</taxon>
        <taxon>Rhabditida</taxon>
        <taxon>Spirurina</taxon>
        <taxon>Ascaridomorpha</taxon>
        <taxon>Ascaridoidea</taxon>
        <taxon>Anisakidae</taxon>
        <taxon>Anisakis</taxon>
        <taxon>Anisakis simplex complex</taxon>
    </lineage>
</organism>
<sequence>MRNDQVENRRDVKRAQRSQEMAFLAYVWSSLSSALLDRFCFRCFDKAKSRPAEVLTKDDDDADESDKDMSLSLVPTDGDRRGKVLATPTFTTATSQLEESSEH</sequence>
<protein>
    <submittedName>
        <fullName evidence="2 4">Uncharacterized protein</fullName>
    </submittedName>
</protein>
<dbReference type="AlphaFoldDB" id="A0A0M3JTQ0"/>
<evidence type="ECO:0000313" key="2">
    <source>
        <dbReference type="EMBL" id="VDK44099.1"/>
    </source>
</evidence>
<reference evidence="2 3" key="2">
    <citation type="submission" date="2018-11" db="EMBL/GenBank/DDBJ databases">
        <authorList>
            <consortium name="Pathogen Informatics"/>
        </authorList>
    </citation>
    <scope>NUCLEOTIDE SEQUENCE [LARGE SCALE GENOMIC DNA]</scope>
</reference>
<evidence type="ECO:0000313" key="3">
    <source>
        <dbReference type="Proteomes" id="UP000267096"/>
    </source>
</evidence>
<accession>A0A0M3JTQ0</accession>
<dbReference type="EMBL" id="UYRR01031032">
    <property type="protein sequence ID" value="VDK44099.1"/>
    <property type="molecule type" value="Genomic_DNA"/>
</dbReference>
<evidence type="ECO:0000256" key="1">
    <source>
        <dbReference type="SAM" id="MobiDB-lite"/>
    </source>
</evidence>
<evidence type="ECO:0000313" key="4">
    <source>
        <dbReference type="WBParaSite" id="ASIM_0001142701-mRNA-1"/>
    </source>
</evidence>
<feature type="region of interest" description="Disordered" evidence="1">
    <location>
        <begin position="50"/>
        <end position="103"/>
    </location>
</feature>
<reference evidence="4" key="1">
    <citation type="submission" date="2017-02" db="UniProtKB">
        <authorList>
            <consortium name="WormBaseParasite"/>
        </authorList>
    </citation>
    <scope>IDENTIFICATION</scope>
</reference>
<name>A0A0M3JTQ0_ANISI</name>
<gene>
    <name evidence="2" type="ORF">ASIM_LOCUS10985</name>
</gene>
<proteinExistence type="predicted"/>
<dbReference type="Proteomes" id="UP000267096">
    <property type="component" value="Unassembled WGS sequence"/>
</dbReference>
<feature type="compositionally biased region" description="Polar residues" evidence="1">
    <location>
        <begin position="88"/>
        <end position="103"/>
    </location>
</feature>
<dbReference type="WBParaSite" id="ASIM_0001142701-mRNA-1">
    <property type="protein sequence ID" value="ASIM_0001142701-mRNA-1"/>
    <property type="gene ID" value="ASIM_0001142701"/>
</dbReference>